<evidence type="ECO:0000256" key="1">
    <source>
        <dbReference type="SAM" id="MobiDB-lite"/>
    </source>
</evidence>
<protein>
    <submittedName>
        <fullName evidence="2">Uncharacterized protein</fullName>
    </submittedName>
</protein>
<evidence type="ECO:0000313" key="2">
    <source>
        <dbReference type="EMBL" id="RKF60447.1"/>
    </source>
</evidence>
<proteinExistence type="predicted"/>
<reference evidence="2 3" key="1">
    <citation type="journal article" date="2018" name="BMC Genomics">
        <title>Comparative genome analyses reveal sequence features reflecting distinct modes of host-adaptation between dicot and monocot powdery mildew.</title>
        <authorList>
            <person name="Wu Y."/>
            <person name="Ma X."/>
            <person name="Pan Z."/>
            <person name="Kale S.D."/>
            <person name="Song Y."/>
            <person name="King H."/>
            <person name="Zhang Q."/>
            <person name="Presley C."/>
            <person name="Deng X."/>
            <person name="Wei C.I."/>
            <person name="Xiao S."/>
        </authorList>
    </citation>
    <scope>NUCLEOTIDE SEQUENCE [LARGE SCALE GENOMIC DNA]</scope>
    <source>
        <strain evidence="2">UCSC1</strain>
    </source>
</reference>
<name>A0A420HSR9_9PEZI</name>
<dbReference type="EMBL" id="MCBR01016586">
    <property type="protein sequence ID" value="RKF60447.1"/>
    <property type="molecule type" value="Genomic_DNA"/>
</dbReference>
<comment type="caution">
    <text evidence="2">The sequence shown here is derived from an EMBL/GenBank/DDBJ whole genome shotgun (WGS) entry which is preliminary data.</text>
</comment>
<organism evidence="2 3">
    <name type="scientific">Golovinomyces cichoracearum</name>
    <dbReference type="NCBI Taxonomy" id="62708"/>
    <lineage>
        <taxon>Eukaryota</taxon>
        <taxon>Fungi</taxon>
        <taxon>Dikarya</taxon>
        <taxon>Ascomycota</taxon>
        <taxon>Pezizomycotina</taxon>
        <taxon>Leotiomycetes</taxon>
        <taxon>Erysiphales</taxon>
        <taxon>Erysiphaceae</taxon>
        <taxon>Golovinomyces</taxon>
    </lineage>
</organism>
<dbReference type="AlphaFoldDB" id="A0A420HSR9"/>
<dbReference type="Proteomes" id="UP000285405">
    <property type="component" value="Unassembled WGS sequence"/>
</dbReference>
<feature type="region of interest" description="Disordered" evidence="1">
    <location>
        <begin position="1"/>
        <end position="20"/>
    </location>
</feature>
<gene>
    <name evidence="2" type="ORF">GcC1_165016</name>
</gene>
<evidence type="ECO:0000313" key="3">
    <source>
        <dbReference type="Proteomes" id="UP000285405"/>
    </source>
</evidence>
<sequence>MAPWQEPSETSPTLKKPEELLEFIVTGGNAD</sequence>
<accession>A0A420HSR9</accession>